<keyword evidence="2" id="KW-1185">Reference proteome</keyword>
<accession>A0A1B6QPR6</accession>
<dbReference type="AlphaFoldDB" id="A0A1B6QPR6"/>
<sequence>MCYGCTLGTCNAYSCPAASGYTEAASFDYRRPEGASAVVHYEHHLTARTGLLRILANSYTRDCTPSNSHSTRYLHAHCVVVCIGFAWSRLEEESRLEIQDVLVFKSQH</sequence>
<dbReference type="Proteomes" id="UP000000768">
    <property type="component" value="Chromosome 1"/>
</dbReference>
<reference evidence="1 2" key="1">
    <citation type="journal article" date="2009" name="Nature">
        <title>The Sorghum bicolor genome and the diversification of grasses.</title>
        <authorList>
            <person name="Paterson A.H."/>
            <person name="Bowers J.E."/>
            <person name="Bruggmann R."/>
            <person name="Dubchak I."/>
            <person name="Grimwood J."/>
            <person name="Gundlach H."/>
            <person name="Haberer G."/>
            <person name="Hellsten U."/>
            <person name="Mitros T."/>
            <person name="Poliakov A."/>
            <person name="Schmutz J."/>
            <person name="Spannagl M."/>
            <person name="Tang H."/>
            <person name="Wang X."/>
            <person name="Wicker T."/>
            <person name="Bharti A.K."/>
            <person name="Chapman J."/>
            <person name="Feltus F.A."/>
            <person name="Gowik U."/>
            <person name="Grigoriev I.V."/>
            <person name="Lyons E."/>
            <person name="Maher C.A."/>
            <person name="Martis M."/>
            <person name="Narechania A."/>
            <person name="Otillar R.P."/>
            <person name="Penning B.W."/>
            <person name="Salamov A.A."/>
            <person name="Wang Y."/>
            <person name="Zhang L."/>
            <person name="Carpita N.C."/>
            <person name="Freeling M."/>
            <person name="Gingle A.R."/>
            <person name="Hash C.T."/>
            <person name="Keller B."/>
            <person name="Klein P."/>
            <person name="Kresovich S."/>
            <person name="McCann M.C."/>
            <person name="Ming R."/>
            <person name="Peterson D.G."/>
            <person name="Mehboob-ur-Rahman"/>
            <person name="Ware D."/>
            <person name="Westhoff P."/>
            <person name="Mayer K.F."/>
            <person name="Messing J."/>
            <person name="Rokhsar D.S."/>
        </authorList>
    </citation>
    <scope>NUCLEOTIDE SEQUENCE [LARGE SCALE GENOMIC DNA]</scope>
    <source>
        <strain evidence="2">cv. BTx623</strain>
    </source>
</reference>
<dbReference type="InParanoid" id="A0A1B6QPR6"/>
<proteinExistence type="predicted"/>
<organism evidence="1 2">
    <name type="scientific">Sorghum bicolor</name>
    <name type="common">Sorghum</name>
    <name type="synonym">Sorghum vulgare</name>
    <dbReference type="NCBI Taxonomy" id="4558"/>
    <lineage>
        <taxon>Eukaryota</taxon>
        <taxon>Viridiplantae</taxon>
        <taxon>Streptophyta</taxon>
        <taxon>Embryophyta</taxon>
        <taxon>Tracheophyta</taxon>
        <taxon>Spermatophyta</taxon>
        <taxon>Magnoliopsida</taxon>
        <taxon>Liliopsida</taxon>
        <taxon>Poales</taxon>
        <taxon>Poaceae</taxon>
        <taxon>PACMAD clade</taxon>
        <taxon>Panicoideae</taxon>
        <taxon>Andropogonodae</taxon>
        <taxon>Andropogoneae</taxon>
        <taxon>Sorghinae</taxon>
        <taxon>Sorghum</taxon>
    </lineage>
</organism>
<dbReference type="EMBL" id="CM000760">
    <property type="protein sequence ID" value="KXG39924.1"/>
    <property type="molecule type" value="Genomic_DNA"/>
</dbReference>
<reference evidence="2" key="2">
    <citation type="journal article" date="2018" name="Plant J.">
        <title>The Sorghum bicolor reference genome: improved assembly, gene annotations, a transcriptome atlas, and signatures of genome organization.</title>
        <authorList>
            <person name="McCormick R.F."/>
            <person name="Truong S.K."/>
            <person name="Sreedasyam A."/>
            <person name="Jenkins J."/>
            <person name="Shu S."/>
            <person name="Sims D."/>
            <person name="Kennedy M."/>
            <person name="Amirebrahimi M."/>
            <person name="Weers B.D."/>
            <person name="McKinley B."/>
            <person name="Mattison A."/>
            <person name="Morishige D.T."/>
            <person name="Grimwood J."/>
            <person name="Schmutz J."/>
            <person name="Mullet J.E."/>
        </authorList>
    </citation>
    <scope>NUCLEOTIDE SEQUENCE [LARGE SCALE GENOMIC DNA]</scope>
    <source>
        <strain evidence="2">cv. BTx623</strain>
    </source>
</reference>
<evidence type="ECO:0000313" key="2">
    <source>
        <dbReference type="Proteomes" id="UP000000768"/>
    </source>
</evidence>
<gene>
    <name evidence="1" type="ORF">SORBI_3001G464700</name>
</gene>
<evidence type="ECO:0000313" key="1">
    <source>
        <dbReference type="EMBL" id="KXG39924.1"/>
    </source>
</evidence>
<name>A0A1B6QPR6_SORBI</name>
<protein>
    <submittedName>
        <fullName evidence="1">Uncharacterized protein</fullName>
    </submittedName>
</protein>
<dbReference type="Gramene" id="KXG39924">
    <property type="protein sequence ID" value="KXG39924"/>
    <property type="gene ID" value="SORBI_3001G464700"/>
</dbReference>